<proteinExistence type="predicted"/>
<dbReference type="Proteomes" id="UP001442841">
    <property type="component" value="Chromosome"/>
</dbReference>
<protein>
    <submittedName>
        <fullName evidence="2">Rhodanese-like domain-containing protein</fullName>
    </submittedName>
</protein>
<evidence type="ECO:0000313" key="2">
    <source>
        <dbReference type="EMBL" id="XAN05831.1"/>
    </source>
</evidence>
<sequence length="136" mass="14993">MTREPGTPLPKNAQALVAEANAQVETIPLARGAELLGDPGVLFVDIRDPRELERAGQIPGAFRAPRGMLEFWVDPESPYYKPALDDGRRLILYCGSAWRSALAARALQEMGREDVAHLEGGFSAWQETGHPIERRS</sequence>
<organism evidence="2 3">
    <name type="scientific">Ammonicoccus fulvus</name>
    <dbReference type="NCBI Taxonomy" id="3138240"/>
    <lineage>
        <taxon>Bacteria</taxon>
        <taxon>Bacillati</taxon>
        <taxon>Actinomycetota</taxon>
        <taxon>Actinomycetes</taxon>
        <taxon>Propionibacteriales</taxon>
        <taxon>Propionibacteriaceae</taxon>
        <taxon>Ammonicoccus</taxon>
    </lineage>
</organism>
<keyword evidence="3" id="KW-1185">Reference proteome</keyword>
<dbReference type="PANTHER" id="PTHR43031:SF1">
    <property type="entry name" value="PYRIDINE NUCLEOTIDE-DISULPHIDE OXIDOREDUCTASE"/>
    <property type="match status" value="1"/>
</dbReference>
<dbReference type="InterPro" id="IPR001763">
    <property type="entry name" value="Rhodanese-like_dom"/>
</dbReference>
<dbReference type="InterPro" id="IPR050229">
    <property type="entry name" value="GlpE_sulfurtransferase"/>
</dbReference>
<dbReference type="Gene3D" id="3.40.250.10">
    <property type="entry name" value="Rhodanese-like domain"/>
    <property type="match status" value="1"/>
</dbReference>
<dbReference type="SUPFAM" id="SSF52821">
    <property type="entry name" value="Rhodanese/Cell cycle control phosphatase"/>
    <property type="match status" value="1"/>
</dbReference>
<dbReference type="Pfam" id="PF00581">
    <property type="entry name" value="Rhodanese"/>
    <property type="match status" value="1"/>
</dbReference>
<dbReference type="PANTHER" id="PTHR43031">
    <property type="entry name" value="FAD-DEPENDENT OXIDOREDUCTASE"/>
    <property type="match status" value="1"/>
</dbReference>
<dbReference type="InterPro" id="IPR036873">
    <property type="entry name" value="Rhodanese-like_dom_sf"/>
</dbReference>
<dbReference type="PROSITE" id="PS50206">
    <property type="entry name" value="RHODANESE_3"/>
    <property type="match status" value="1"/>
</dbReference>
<evidence type="ECO:0000259" key="1">
    <source>
        <dbReference type="PROSITE" id="PS50206"/>
    </source>
</evidence>
<dbReference type="RefSeq" id="WP_425307264.1">
    <property type="nucleotide sequence ID" value="NZ_CP154795.1"/>
</dbReference>
<gene>
    <name evidence="2" type="ORF">AADG42_00425</name>
</gene>
<name>A0ABZ3FIJ3_9ACTN</name>
<dbReference type="SMART" id="SM00450">
    <property type="entry name" value="RHOD"/>
    <property type="match status" value="1"/>
</dbReference>
<accession>A0ABZ3FIJ3</accession>
<reference evidence="2 3" key="1">
    <citation type="submission" date="2024-04" db="EMBL/GenBank/DDBJ databases">
        <title>Isolation of an actinomycete strain from pig manure.</title>
        <authorList>
            <person name="Gong T."/>
            <person name="Yu Z."/>
            <person name="An M."/>
            <person name="Wei C."/>
            <person name="Yang W."/>
            <person name="Liu L."/>
        </authorList>
    </citation>
    <scope>NUCLEOTIDE SEQUENCE [LARGE SCALE GENOMIC DNA]</scope>
    <source>
        <strain evidence="2 3">ZF39</strain>
    </source>
</reference>
<dbReference type="EMBL" id="CP154795">
    <property type="protein sequence ID" value="XAN05831.1"/>
    <property type="molecule type" value="Genomic_DNA"/>
</dbReference>
<evidence type="ECO:0000313" key="3">
    <source>
        <dbReference type="Proteomes" id="UP001442841"/>
    </source>
</evidence>
<dbReference type="CDD" id="cd01447">
    <property type="entry name" value="Polysulfide_ST"/>
    <property type="match status" value="1"/>
</dbReference>
<feature type="domain" description="Rhodanese" evidence="1">
    <location>
        <begin position="37"/>
        <end position="134"/>
    </location>
</feature>